<protein>
    <recommendedName>
        <fullName evidence="5">Cytochrome c domain-containing protein</fullName>
    </recommendedName>
</protein>
<sequence>MRAIHAFAPSANANCQLCHSTEAAAYYSRPNMTIVRAPGNHIAMNGQSCEVCHVGAGSSLQLPVQDGNHFSGSMFSHTGISSGCAACHGPDVNLGAGNFFGIGSIVLMPASGAGTGHIPGFTTCETCHSANTPTGQLSVNAVHAIPGSGFRSPAPTPAMIHAGVSGNCASCHESPYAWLGMGEYARTTSAPYTGFQTRPMIGGGIYSIPDATHPLSGDCSNCHSVGSAFLASAMPGNHIPVATGAACSNCHKAGNFSTVPALVDIHANTPAGSLCADCHSKGKAAQYAMATMTIVSPPNGHIADVANVGCEGCHVGANSSLTLPVQNGAKFANSAFSHSGISSGCASCHGPNVTGSSFYGVSRIVVMPPSGAPGPNSHLPTVTTCESCHNAVPPGLVPAVAPSTAPGSTGFYTLYTPTAAQIHAGAKGGCASCHDTNYVWVGMDKYPISTVAPYTGFQTRPQPGAGGTYFVRDDTPHPVTGECSNCHGSQIDFNVSVVPLNHIPVGSAACAACHKSVDYSQMPSVTDIHAAPTATACAGCHSQAKAAQYNLMASMKPAIVSPPAKHIGMGTLANSCESCHVGVGSSITALPVQDGAKFSGSLFSHSGISTGCDACHGANVNATTFYNILPKTISSLSPSHVPVQAGSACETCHVGSVPAMLVPAPGMTTFAGGQFSHNGINAGCDTCHGPGVSTSAFYGVSQIVMPPTSPPGASSHLPTSTNCESCHSTSPVAGLIPATAPNAPPNSKFMTPVPLASQIHAGVSGSCNTCHDTGMVWMSMGQYPINSSVATPGASYTGFQTRPSLVNSGFNVVYGSHPPTGDCSNCHSNFTAFAAPTKPANHIPTNAACAACHTSPTGDYSVMPSMADIHANTVSTATGCDTCHSDANAAFYNTMASMVPKIVSPPGDHIDMGSLGCEGCHVGAGSSIAATPVPNGAKFSGSLFNHLGATATCSTCHGMLVGAGTFFGVTPKSMGSLSPAHLPVANSTGCDVCHTNSVPTGLVPAAGMKTFAGAQFSHAGITSDCATCHGPTITGSSFFGVSKIIVMPPSSVPGANSHIPSSTTCESCHLGSTPAGLVPGVATASLPGSGFKQPAPTSAMIHNGITSNCSTCHETPNVWMSMDVYPASQVAPYSGFQTRPQKTSFGTYFVKDPLHPATGDCSNCHGNTGSAFTSPSKPNNHIPTAPTSGCASCHTNPDFSVMPTLADIHANAPSTNSGCDQCHSAAAAVTYAMPSMSPALVGVPQKHIDMAGQACETCHVGSNSSLTLPVKNGAKFSNSAYSHAGVTSGCATCHGSTVNSTTFYGVTPKTISSLTPAHVPVKSSMACEVCHTNNIPSMLIPLAGASGGMTTFAGAQFSHSGITTGCAACHGQGVTSSTFYGISKIVVMPPSSTPGAGSHLPTTTVCENCHLGSTPSTLVPGVAVKAAPGSGFLAPTPTASMIHAGTTGNCLTCHETNMVWMSMGQYPITTVAPFKGFQTRPQASAGTFFVKDTTHPATGNCSNCHASMADFTASAVPGNHIPIKTGATCTSCHTNVDFAVMPTIANIHLYAPSSSTNCAQCHSATNAAYYNTMASMNPPIKTVSGTHVDMAGLGCESCHITTGGVTSSMSLPVGNSAKFSNSAYSHTGVTAGCANCHGSTAAIPFDGVTPKAMSGLAPAHIPTSLACEVCHTSVPSGLIALSGGVAPNTFVGGRFSHSGITSGCDTCHGAGVSASSFYGVKALVVLPATTPPGTNAHIPSPVNAQCEACHLGSTPTTLVGVTTVPALGSTLFKTPIPSGDMVHTGVNANCNSCHEKGYSWLGVALYPRTSVFTTGGTYTGFQARPFGGGTGYSINDASHPTGTADCSQCHGSTVNFRVDAKPANHIPVNPVACTACHTATNPLNFGAPVTVTNVHANALSGSTCATCHSVTNAAKYAIPANGFSIKAPDAKHIPFGTTACETCHIGSGSSMTSTTVVDGNKFSGSLYSHSGVTTGCATCHGPSITSTSFTGVSSIVVAPKTAPQGLTSHIPYTAACETCHMGSTPSGLSTVTGSKPVPGSGFRLPKPTGVMIHANSTGFACKACHEANYRWMGVDLYPISPTVVTTGASYTGFQTRPIAAATQYSVADAAHAVGGLATGDCSQCHSGTTAFTAAGLPAGHMPTKGSACSTCHGADYSVATLIKTGIHTGITPGLQTFTAATIGTKTCVTCHTVGTGGISGTAPFTGCATQATCATPPPQNAYQPMLKDAKGPHVPIGNTDCNGCHANFTSFSGMLMKPGSTTPHNNVKLGGVQCQQCHELGMSWFGVLDLKVRVASKHTTANRKAPNDCSNCHDLGGFRALQRPVMREALVSPGADRLRPGILTSRPSRGSLGNSFDHKGVAVGQCKTCHDGKSASGMPARHLMVSSSCDTCHRTTTWTPAQFNHSGVSPNTCQACHNGMGASGKPAGHFMSARSCDSCHKTMNMGWKPVNYQHLSPNYKPSPDMLTCVSCHVTNGEMIPRQMRGLTRTKPIPVAP</sequence>
<dbReference type="Proteomes" id="UP000260665">
    <property type="component" value="Unassembled WGS sequence"/>
</dbReference>
<evidence type="ECO:0000256" key="1">
    <source>
        <dbReference type="ARBA" id="ARBA00022723"/>
    </source>
</evidence>
<dbReference type="InterPro" id="IPR051829">
    <property type="entry name" value="Multiheme_Cytochr_ET"/>
</dbReference>
<dbReference type="PANTHER" id="PTHR35038">
    <property type="entry name" value="DISSIMILATORY SULFITE REDUCTASE SIRA"/>
    <property type="match status" value="1"/>
</dbReference>
<dbReference type="InterPro" id="IPR009056">
    <property type="entry name" value="Cyt_c-like_dom"/>
</dbReference>
<keyword evidence="3 4" id="KW-0408">Iron</keyword>
<keyword evidence="2" id="KW-0732">Signal</keyword>
<dbReference type="GO" id="GO:0020037">
    <property type="term" value="F:heme binding"/>
    <property type="evidence" value="ECO:0007669"/>
    <property type="project" value="InterPro"/>
</dbReference>
<dbReference type="GO" id="GO:0016491">
    <property type="term" value="F:oxidoreductase activity"/>
    <property type="evidence" value="ECO:0007669"/>
    <property type="project" value="TreeGrafter"/>
</dbReference>
<feature type="domain" description="Cytochrome c" evidence="5">
    <location>
        <begin position="2168"/>
        <end position="2289"/>
    </location>
</feature>
<proteinExistence type="predicted"/>
<dbReference type="Gene3D" id="1.10.1130.10">
    <property type="entry name" value="Flavocytochrome C3, Chain A"/>
    <property type="match status" value="1"/>
</dbReference>
<dbReference type="SUPFAM" id="SSF48695">
    <property type="entry name" value="Multiheme cytochromes"/>
    <property type="match status" value="8"/>
</dbReference>
<evidence type="ECO:0000256" key="3">
    <source>
        <dbReference type="ARBA" id="ARBA00023004"/>
    </source>
</evidence>
<dbReference type="GO" id="GO:0009055">
    <property type="term" value="F:electron transfer activity"/>
    <property type="evidence" value="ECO:0007669"/>
    <property type="project" value="InterPro"/>
</dbReference>
<evidence type="ECO:0000259" key="5">
    <source>
        <dbReference type="PROSITE" id="PS51007"/>
    </source>
</evidence>
<dbReference type="PANTHER" id="PTHR35038:SF6">
    <property type="entry name" value="SURFACE LOCALIZED DECAHEME CYTOCHROME C LIPOPROTEIN"/>
    <property type="match status" value="1"/>
</dbReference>
<accession>A0A3E1R851</accession>
<keyword evidence="4" id="KW-0349">Heme</keyword>
<dbReference type="PROSITE" id="PS51007">
    <property type="entry name" value="CYTC"/>
    <property type="match status" value="2"/>
</dbReference>
<comment type="caution">
    <text evidence="6">The sequence shown here is derived from an EMBL/GenBank/DDBJ whole genome shotgun (WGS) entry which is preliminary data.</text>
</comment>
<reference evidence="6 7" key="1">
    <citation type="submission" date="2018-05" db="EMBL/GenBank/DDBJ databases">
        <title>Rhodoferax soyangensis sp.nov., isolated from an oligotrophic freshwater lake.</title>
        <authorList>
            <person name="Park M."/>
        </authorList>
    </citation>
    <scope>NUCLEOTIDE SEQUENCE [LARGE SCALE GENOMIC DNA]</scope>
    <source>
        <strain evidence="6 7">IMCC26218</strain>
    </source>
</reference>
<feature type="domain" description="Cytochrome c" evidence="5">
    <location>
        <begin position="1002"/>
        <end position="1153"/>
    </location>
</feature>
<evidence type="ECO:0000313" key="6">
    <source>
        <dbReference type="EMBL" id="RFO95381.1"/>
    </source>
</evidence>
<dbReference type="GO" id="GO:0046872">
    <property type="term" value="F:metal ion binding"/>
    <property type="evidence" value="ECO:0007669"/>
    <property type="project" value="UniProtKB-KW"/>
</dbReference>
<keyword evidence="1 4" id="KW-0479">Metal-binding</keyword>
<organism evidence="6 7">
    <name type="scientific">Rhodoferax lacus</name>
    <dbReference type="NCBI Taxonomy" id="2184758"/>
    <lineage>
        <taxon>Bacteria</taxon>
        <taxon>Pseudomonadati</taxon>
        <taxon>Pseudomonadota</taxon>
        <taxon>Betaproteobacteria</taxon>
        <taxon>Burkholderiales</taxon>
        <taxon>Comamonadaceae</taxon>
        <taxon>Rhodoferax</taxon>
    </lineage>
</organism>
<name>A0A3E1R851_9BURK</name>
<dbReference type="Gene3D" id="3.90.10.10">
    <property type="entry name" value="Cytochrome C3"/>
    <property type="match status" value="9"/>
</dbReference>
<dbReference type="RefSeq" id="WP_117179692.1">
    <property type="nucleotide sequence ID" value="NZ_QFZK01000017.1"/>
</dbReference>
<evidence type="ECO:0000256" key="4">
    <source>
        <dbReference type="PROSITE-ProRule" id="PRU00433"/>
    </source>
</evidence>
<gene>
    <name evidence="6" type="ORF">DIC66_18640</name>
</gene>
<evidence type="ECO:0000256" key="2">
    <source>
        <dbReference type="ARBA" id="ARBA00022729"/>
    </source>
</evidence>
<evidence type="ECO:0000313" key="7">
    <source>
        <dbReference type="Proteomes" id="UP000260665"/>
    </source>
</evidence>
<keyword evidence="7" id="KW-1185">Reference proteome</keyword>
<dbReference type="InterPro" id="IPR036280">
    <property type="entry name" value="Multihaem_cyt_sf"/>
</dbReference>
<dbReference type="OrthoDB" id="9788513at2"/>
<dbReference type="EMBL" id="QFZK01000017">
    <property type="protein sequence ID" value="RFO95381.1"/>
    <property type="molecule type" value="Genomic_DNA"/>
</dbReference>